<feature type="transmembrane region" description="Helical" evidence="5">
    <location>
        <begin position="78"/>
        <end position="100"/>
    </location>
</feature>
<reference evidence="7 8" key="1">
    <citation type="submission" date="2017-09" db="EMBL/GenBank/DDBJ databases">
        <authorList>
            <person name="Lee N."/>
            <person name="Cho B.-K."/>
        </authorList>
    </citation>
    <scope>NUCLEOTIDE SEQUENCE [LARGE SCALE GENOMIC DNA]</scope>
    <source>
        <strain evidence="7 8">ATCC 12769</strain>
    </source>
</reference>
<evidence type="ECO:0000256" key="5">
    <source>
        <dbReference type="SAM" id="Phobius"/>
    </source>
</evidence>
<keyword evidence="2 7" id="KW-0418">Kinase</keyword>
<evidence type="ECO:0000313" key="8">
    <source>
        <dbReference type="Proteomes" id="UP000326178"/>
    </source>
</evidence>
<keyword evidence="1" id="KW-0808">Transferase</keyword>
<feature type="transmembrane region" description="Helical" evidence="5">
    <location>
        <begin position="177"/>
        <end position="195"/>
    </location>
</feature>
<dbReference type="GO" id="GO:0016020">
    <property type="term" value="C:membrane"/>
    <property type="evidence" value="ECO:0007669"/>
    <property type="project" value="InterPro"/>
</dbReference>
<sequence>MPTTNDGAKSSHTRSSGNGRQAADGTEGPSAAPVPPTDSLSPRSHVPAPRLARSVIVVALVCYAVMSVLNVVRTRPQTAVLVACVGLALTVFTVQFLVSSPRARHWSARRKTGVLVLQALLTYLPLFWFSTNWGAMQGPFAATLLLMLPVRTGWYAYGLLIASIPLYNWLAGAGPDLILYFTISGMLSGLVIYGLTRLADLVQEVHDTREELARMAVTQERLRFARDLHDLLGYSLSAITLKGELIQRLILSRPEKARAETADLLAVARQALSDVRLVSSGYRDMSLTDEAESAGTVLAAADVRAQVDVSCGRLHPVVDTVLATALREGVTNILRHSRVQTCVIKARSDGETVRLGLVNDGPEKQPDLFSARTGGSGLDNLRTRFAAIGGGLTAGLREDGRFHLEVWAPMRPQSNDGLLVLDQPAAERTAVA</sequence>
<dbReference type="PANTHER" id="PTHR24421">
    <property type="entry name" value="NITRATE/NITRITE SENSOR PROTEIN NARX-RELATED"/>
    <property type="match status" value="1"/>
</dbReference>
<evidence type="ECO:0000313" key="7">
    <source>
        <dbReference type="EMBL" id="QEU72322.1"/>
    </source>
</evidence>
<evidence type="ECO:0000256" key="2">
    <source>
        <dbReference type="ARBA" id="ARBA00022777"/>
    </source>
</evidence>
<dbReference type="Proteomes" id="UP000326178">
    <property type="component" value="Chromosome"/>
</dbReference>
<dbReference type="GO" id="GO:0046983">
    <property type="term" value="F:protein dimerization activity"/>
    <property type="evidence" value="ECO:0007669"/>
    <property type="project" value="InterPro"/>
</dbReference>
<feature type="transmembrane region" description="Helical" evidence="5">
    <location>
        <begin position="112"/>
        <end position="134"/>
    </location>
</feature>
<keyword evidence="8" id="KW-1185">Reference proteome</keyword>
<evidence type="ECO:0000259" key="6">
    <source>
        <dbReference type="Pfam" id="PF07730"/>
    </source>
</evidence>
<dbReference type="KEGG" id="snk:CP967_10285"/>
<dbReference type="OrthoDB" id="5241784at2"/>
<gene>
    <name evidence="7" type="ORF">CP967_10285</name>
</gene>
<name>A0A5J6F7Z1_9ACTN</name>
<dbReference type="AlphaFoldDB" id="A0A5J6F7Z1"/>
<feature type="region of interest" description="Disordered" evidence="4">
    <location>
        <begin position="1"/>
        <end position="45"/>
    </location>
</feature>
<evidence type="ECO:0000256" key="4">
    <source>
        <dbReference type="SAM" id="MobiDB-lite"/>
    </source>
</evidence>
<organism evidence="7 8">
    <name type="scientific">Streptomyces nitrosporeus</name>
    <dbReference type="NCBI Taxonomy" id="28894"/>
    <lineage>
        <taxon>Bacteria</taxon>
        <taxon>Bacillati</taxon>
        <taxon>Actinomycetota</taxon>
        <taxon>Actinomycetes</taxon>
        <taxon>Kitasatosporales</taxon>
        <taxon>Streptomycetaceae</taxon>
        <taxon>Streptomyces</taxon>
    </lineage>
</organism>
<dbReference type="InterPro" id="IPR011712">
    <property type="entry name" value="Sig_transdc_His_kin_sub3_dim/P"/>
</dbReference>
<dbReference type="InterPro" id="IPR036890">
    <property type="entry name" value="HATPase_C_sf"/>
</dbReference>
<evidence type="ECO:0000256" key="1">
    <source>
        <dbReference type="ARBA" id="ARBA00022679"/>
    </source>
</evidence>
<dbReference type="PANTHER" id="PTHR24421:SF63">
    <property type="entry name" value="SENSOR HISTIDINE KINASE DESK"/>
    <property type="match status" value="1"/>
</dbReference>
<dbReference type="GO" id="GO:0000155">
    <property type="term" value="F:phosphorelay sensor kinase activity"/>
    <property type="evidence" value="ECO:0007669"/>
    <property type="project" value="InterPro"/>
</dbReference>
<keyword evidence="5" id="KW-0472">Membrane</keyword>
<dbReference type="Pfam" id="PF07730">
    <property type="entry name" value="HisKA_3"/>
    <property type="match status" value="1"/>
</dbReference>
<keyword evidence="3" id="KW-0902">Two-component regulatory system</keyword>
<feature type="transmembrane region" description="Helical" evidence="5">
    <location>
        <begin position="51"/>
        <end position="72"/>
    </location>
</feature>
<keyword evidence="5" id="KW-0812">Transmembrane</keyword>
<dbReference type="EMBL" id="CP023702">
    <property type="protein sequence ID" value="QEU72322.1"/>
    <property type="molecule type" value="Genomic_DNA"/>
</dbReference>
<evidence type="ECO:0000256" key="3">
    <source>
        <dbReference type="ARBA" id="ARBA00023012"/>
    </source>
</evidence>
<dbReference type="Gene3D" id="1.20.5.1930">
    <property type="match status" value="1"/>
</dbReference>
<feature type="transmembrane region" description="Helical" evidence="5">
    <location>
        <begin position="154"/>
        <end position="170"/>
    </location>
</feature>
<protein>
    <submittedName>
        <fullName evidence="7">Histidine kinase</fullName>
    </submittedName>
</protein>
<proteinExistence type="predicted"/>
<accession>A0A5J6F7Z1</accession>
<dbReference type="Gene3D" id="3.30.565.10">
    <property type="entry name" value="Histidine kinase-like ATPase, C-terminal domain"/>
    <property type="match status" value="1"/>
</dbReference>
<feature type="compositionally biased region" description="Polar residues" evidence="4">
    <location>
        <begin position="1"/>
        <end position="19"/>
    </location>
</feature>
<dbReference type="CDD" id="cd16917">
    <property type="entry name" value="HATPase_UhpB-NarQ-NarX-like"/>
    <property type="match status" value="1"/>
</dbReference>
<keyword evidence="5" id="KW-1133">Transmembrane helix</keyword>
<feature type="domain" description="Signal transduction histidine kinase subgroup 3 dimerisation and phosphoacceptor" evidence="6">
    <location>
        <begin position="220"/>
        <end position="285"/>
    </location>
</feature>
<dbReference type="InterPro" id="IPR050482">
    <property type="entry name" value="Sensor_HK_TwoCompSys"/>
</dbReference>